<dbReference type="InterPro" id="IPR008271">
    <property type="entry name" value="Ser/Thr_kinase_AS"/>
</dbReference>
<sequence>MPDAQPLQPGDPDAIGAYRLVGRLGEGGQGVVYLGEGADGRRVAVKLLQAHLDDTARGRFVRELASTKRVARFCTAQVLDADLDGDRPFIVSEYVDGPSLSEAVAAEGVLADGALERLATGTLTALAAIHQAGVVHRDFKPGNVLLGPDGPRVIDFGIAKALDGAAMATQPSAVIGTPAYMSPEQVKGEAVGRPADVWAWAATLVFAATGVPPFGLDGITTVIGRILHADPNLGSMSGPLRDLVQAALAKEPGARPTAQELLLRLLGGPEPSAAVVQAPATALLELGEDRAVPVPPTVPLSSERSGNTPAGVPFSTVSARSRRGSRPGFRPGVAVASAVVAALLVGGGTLLAAKMLDEDGPARRSPGLVLDDSESRDPLNTAPKPSPDSSKPQKTATRQPSATSSPPPAQTAGTLKCFETEPHALGPEESSSGLSFSAIGGPVTWRASSGSGSVSLAGGELPAGQRTRVGLTLSAEERAAGGASTITVTDASGASSCTRSVSWEPRVVTQPTETIPPEPTPTTTPDAPDETAP</sequence>
<feature type="compositionally biased region" description="Polar residues" evidence="5">
    <location>
        <begin position="299"/>
        <end position="308"/>
    </location>
</feature>
<dbReference type="PROSITE" id="PS00108">
    <property type="entry name" value="PROTEIN_KINASE_ST"/>
    <property type="match status" value="1"/>
</dbReference>
<keyword evidence="8" id="KW-1185">Reference proteome</keyword>
<evidence type="ECO:0000256" key="2">
    <source>
        <dbReference type="ARBA" id="ARBA00022741"/>
    </source>
</evidence>
<dbReference type="Proteomes" id="UP001501842">
    <property type="component" value="Unassembled WGS sequence"/>
</dbReference>
<dbReference type="EMBL" id="BAAATZ010000020">
    <property type="protein sequence ID" value="GAA2731721.1"/>
    <property type="molecule type" value="Genomic_DNA"/>
</dbReference>
<evidence type="ECO:0000256" key="4">
    <source>
        <dbReference type="ARBA" id="ARBA00022840"/>
    </source>
</evidence>
<feature type="compositionally biased region" description="Low complexity" evidence="5">
    <location>
        <begin position="387"/>
        <end position="404"/>
    </location>
</feature>
<dbReference type="InterPro" id="IPR000719">
    <property type="entry name" value="Prot_kinase_dom"/>
</dbReference>
<dbReference type="Pfam" id="PF00069">
    <property type="entry name" value="Pkinase"/>
    <property type="match status" value="1"/>
</dbReference>
<comment type="caution">
    <text evidence="7">The sequence shown here is derived from an EMBL/GenBank/DDBJ whole genome shotgun (WGS) entry which is preliminary data.</text>
</comment>
<dbReference type="PROSITE" id="PS50011">
    <property type="entry name" value="PROTEIN_KINASE_DOM"/>
    <property type="match status" value="1"/>
</dbReference>
<feature type="region of interest" description="Disordered" evidence="5">
    <location>
        <begin position="359"/>
        <end position="413"/>
    </location>
</feature>
<evidence type="ECO:0000259" key="6">
    <source>
        <dbReference type="PROSITE" id="PS50011"/>
    </source>
</evidence>
<evidence type="ECO:0000256" key="5">
    <source>
        <dbReference type="SAM" id="MobiDB-lite"/>
    </source>
</evidence>
<dbReference type="InterPro" id="IPR011009">
    <property type="entry name" value="Kinase-like_dom_sf"/>
</dbReference>
<feature type="compositionally biased region" description="Polar residues" evidence="5">
    <location>
        <begin position="484"/>
        <end position="501"/>
    </location>
</feature>
<accession>A0ABP6GUW2</accession>
<evidence type="ECO:0000256" key="3">
    <source>
        <dbReference type="ARBA" id="ARBA00022777"/>
    </source>
</evidence>
<reference evidence="8" key="1">
    <citation type="journal article" date="2019" name="Int. J. Syst. Evol. Microbiol.">
        <title>The Global Catalogue of Microorganisms (GCM) 10K type strain sequencing project: providing services to taxonomists for standard genome sequencing and annotation.</title>
        <authorList>
            <consortium name="The Broad Institute Genomics Platform"/>
            <consortium name="The Broad Institute Genome Sequencing Center for Infectious Disease"/>
            <person name="Wu L."/>
            <person name="Ma J."/>
        </authorList>
    </citation>
    <scope>NUCLEOTIDE SEQUENCE [LARGE SCALE GENOMIC DNA]</scope>
    <source>
        <strain evidence="8">JCM 8201</strain>
    </source>
</reference>
<evidence type="ECO:0000313" key="7">
    <source>
        <dbReference type="EMBL" id="GAA2731721.1"/>
    </source>
</evidence>
<feature type="region of interest" description="Disordered" evidence="5">
    <location>
        <begin position="296"/>
        <end position="327"/>
    </location>
</feature>
<evidence type="ECO:0000256" key="1">
    <source>
        <dbReference type="ARBA" id="ARBA00022679"/>
    </source>
</evidence>
<dbReference type="CDD" id="cd14014">
    <property type="entry name" value="STKc_PknB_like"/>
    <property type="match status" value="1"/>
</dbReference>
<evidence type="ECO:0000313" key="8">
    <source>
        <dbReference type="Proteomes" id="UP001501842"/>
    </source>
</evidence>
<dbReference type="SUPFAM" id="SSF56112">
    <property type="entry name" value="Protein kinase-like (PK-like)"/>
    <property type="match status" value="1"/>
</dbReference>
<organism evidence="7 8">
    <name type="scientific">Actinocorallia aurantiaca</name>
    <dbReference type="NCBI Taxonomy" id="46204"/>
    <lineage>
        <taxon>Bacteria</taxon>
        <taxon>Bacillati</taxon>
        <taxon>Actinomycetota</taxon>
        <taxon>Actinomycetes</taxon>
        <taxon>Streptosporangiales</taxon>
        <taxon>Thermomonosporaceae</taxon>
        <taxon>Actinocorallia</taxon>
    </lineage>
</organism>
<dbReference type="Gene3D" id="3.30.200.20">
    <property type="entry name" value="Phosphorylase Kinase, domain 1"/>
    <property type="match status" value="1"/>
</dbReference>
<dbReference type="Gene3D" id="1.10.510.10">
    <property type="entry name" value="Transferase(Phosphotransferase) domain 1"/>
    <property type="match status" value="1"/>
</dbReference>
<dbReference type="PANTHER" id="PTHR43289:SF34">
    <property type="entry name" value="SERINE_THREONINE-PROTEIN KINASE YBDM-RELATED"/>
    <property type="match status" value="1"/>
</dbReference>
<keyword evidence="4" id="KW-0067">ATP-binding</keyword>
<feature type="domain" description="Protein kinase" evidence="6">
    <location>
        <begin position="18"/>
        <end position="273"/>
    </location>
</feature>
<proteinExistence type="predicted"/>
<keyword evidence="1" id="KW-0808">Transferase</keyword>
<dbReference type="PANTHER" id="PTHR43289">
    <property type="entry name" value="MITOGEN-ACTIVATED PROTEIN KINASE KINASE KINASE 20-RELATED"/>
    <property type="match status" value="1"/>
</dbReference>
<protein>
    <recommendedName>
        <fullName evidence="6">Protein kinase domain-containing protein</fullName>
    </recommendedName>
</protein>
<keyword evidence="3" id="KW-0418">Kinase</keyword>
<feature type="region of interest" description="Disordered" evidence="5">
    <location>
        <begin position="479"/>
        <end position="533"/>
    </location>
</feature>
<name>A0ABP6GUW2_9ACTN</name>
<gene>
    <name evidence="7" type="ORF">GCM10010439_47870</name>
</gene>
<keyword evidence="2" id="KW-0547">Nucleotide-binding</keyword>
<dbReference type="RefSeq" id="WP_344452939.1">
    <property type="nucleotide sequence ID" value="NZ_BAAATZ010000020.1"/>
</dbReference>